<dbReference type="PANTHER" id="PTHR12463:SF0">
    <property type="entry name" value="ALPHA-KETOGLUTARATE-DEPENDENT DIOXYGENASE ALKB HOMOLOG 4"/>
    <property type="match status" value="1"/>
</dbReference>
<dbReference type="Proteomes" id="UP000504629">
    <property type="component" value="Unplaced"/>
</dbReference>
<dbReference type="AlphaFoldDB" id="A0A6J2JJS1"/>
<dbReference type="InterPro" id="IPR037151">
    <property type="entry name" value="AlkB-like_sf"/>
</dbReference>
<dbReference type="PROSITE" id="PS51471">
    <property type="entry name" value="FE2OG_OXY"/>
    <property type="match status" value="1"/>
</dbReference>
<dbReference type="KEGG" id="bman:114241896"/>
<dbReference type="RefSeq" id="XP_028028679.1">
    <property type="nucleotide sequence ID" value="XM_028172878.1"/>
</dbReference>
<evidence type="ECO:0000313" key="4">
    <source>
        <dbReference type="Proteomes" id="UP000504629"/>
    </source>
</evidence>
<dbReference type="Gene3D" id="2.60.120.590">
    <property type="entry name" value="Alpha-ketoglutarate-dependent dioxygenase AlkB-like"/>
    <property type="match status" value="1"/>
</dbReference>
<dbReference type="GO" id="GO:0051213">
    <property type="term" value="F:dioxygenase activity"/>
    <property type="evidence" value="ECO:0007669"/>
    <property type="project" value="UniProtKB-KW"/>
</dbReference>
<name>A0A6J2JJS1_BOMMA</name>
<dbReference type="SMR" id="A0A6J2JJS1"/>
<evidence type="ECO:0000313" key="5">
    <source>
        <dbReference type="RefSeq" id="XP_028028679.1"/>
    </source>
</evidence>
<dbReference type="InterPro" id="IPR005123">
    <property type="entry name" value="Oxoglu/Fe-dep_dioxygenase_dom"/>
</dbReference>
<evidence type="ECO:0000259" key="3">
    <source>
        <dbReference type="PROSITE" id="PS51471"/>
    </source>
</evidence>
<protein>
    <submittedName>
        <fullName evidence="5">Alpha-ketoglutarate-dependent dioxygenase alkB homolog 4</fullName>
    </submittedName>
</protein>
<keyword evidence="2" id="KW-0479">Metal-binding</keyword>
<dbReference type="GO" id="GO:0070988">
    <property type="term" value="P:demethylation"/>
    <property type="evidence" value="ECO:0007669"/>
    <property type="project" value="InterPro"/>
</dbReference>
<gene>
    <name evidence="5" type="primary">LOC114241896</name>
</gene>
<evidence type="ECO:0000256" key="2">
    <source>
        <dbReference type="RuleBase" id="RU003682"/>
    </source>
</evidence>
<keyword evidence="4" id="KW-1185">Reference proteome</keyword>
<feature type="domain" description="Fe2OG dioxygenase" evidence="3">
    <location>
        <begin position="149"/>
        <end position="286"/>
    </location>
</feature>
<dbReference type="GO" id="GO:0046872">
    <property type="term" value="F:metal ion binding"/>
    <property type="evidence" value="ECO:0007669"/>
    <property type="project" value="UniProtKB-KW"/>
</dbReference>
<keyword evidence="5" id="KW-0223">Dioxygenase</keyword>
<evidence type="ECO:0000256" key="1">
    <source>
        <dbReference type="ARBA" id="ARBA00001954"/>
    </source>
</evidence>
<dbReference type="GO" id="GO:0032451">
    <property type="term" value="F:demethylase activity"/>
    <property type="evidence" value="ECO:0007669"/>
    <property type="project" value="TreeGrafter"/>
</dbReference>
<dbReference type="OrthoDB" id="442860at2759"/>
<proteinExistence type="inferred from homology"/>
<dbReference type="PANTHER" id="PTHR12463">
    <property type="entry name" value="OXYGENASE-RELATED"/>
    <property type="match status" value="1"/>
</dbReference>
<accession>A0A6J2JJS1</accession>
<dbReference type="InterPro" id="IPR032857">
    <property type="entry name" value="ALKBH4"/>
</dbReference>
<dbReference type="GeneID" id="114241896"/>
<keyword evidence="2" id="KW-0408">Iron</keyword>
<keyword evidence="2" id="KW-0560">Oxidoreductase</keyword>
<organism evidence="4 5">
    <name type="scientific">Bombyx mandarina</name>
    <name type="common">Wild silk moth</name>
    <name type="synonym">Wild silkworm</name>
    <dbReference type="NCBI Taxonomy" id="7092"/>
    <lineage>
        <taxon>Eukaryota</taxon>
        <taxon>Metazoa</taxon>
        <taxon>Ecdysozoa</taxon>
        <taxon>Arthropoda</taxon>
        <taxon>Hexapoda</taxon>
        <taxon>Insecta</taxon>
        <taxon>Pterygota</taxon>
        <taxon>Neoptera</taxon>
        <taxon>Endopterygota</taxon>
        <taxon>Lepidoptera</taxon>
        <taxon>Glossata</taxon>
        <taxon>Ditrysia</taxon>
        <taxon>Bombycoidea</taxon>
        <taxon>Bombycidae</taxon>
        <taxon>Bombycinae</taxon>
        <taxon>Bombyx</taxon>
    </lineage>
</organism>
<sequence length="331" mass="38652">MKPRPCGCKGCRTCLICETQYGAADLKLQLELDKEKSYVYCPYCNKAWKGWDINSYKEHPNHHGEPLSYRGVYIHLDFISELEEQILIDNIDEIPWDNSQSGRRKQNYGPKVNFKKKKIVSGNFEGFPKFSKMLQDRFATIEMLDGFEVIEQCSLEYDPTKGASIDPHIDDCWVWGERIVTVNFLSDSVLTMTRFKGAKTKYNLCSAENYLPVLDLEGKIIRNNKNQRSSLDICKPVTDVDVIVRIPMPRRSLLVLYGESRYHWEHCVLRQDISARRVCIAYREFTPPYMNGEHQELGKEIRRKGKMFWDHTEKYQINVNLNEKCDILNGI</sequence>
<dbReference type="SUPFAM" id="SSF51197">
    <property type="entry name" value="Clavaminate synthase-like"/>
    <property type="match status" value="1"/>
</dbReference>
<comment type="similarity">
    <text evidence="2">Belongs to the iron/ascorbate-dependent oxidoreductase family.</text>
</comment>
<reference evidence="5" key="1">
    <citation type="submission" date="2025-08" db="UniProtKB">
        <authorList>
            <consortium name="RefSeq"/>
        </authorList>
    </citation>
    <scope>IDENTIFICATION</scope>
    <source>
        <tissue evidence="5">Silk gland</tissue>
    </source>
</reference>
<comment type="cofactor">
    <cofactor evidence="1">
        <name>Fe(2+)</name>
        <dbReference type="ChEBI" id="CHEBI:29033"/>
    </cofactor>
</comment>